<dbReference type="Proteomes" id="UP000626554">
    <property type="component" value="Unassembled WGS sequence"/>
</dbReference>
<evidence type="ECO:0000313" key="1">
    <source>
        <dbReference type="EMBL" id="NVO83547.1"/>
    </source>
</evidence>
<gene>
    <name evidence="1" type="ORF">HW556_01505</name>
</gene>
<name>A0ABX2Q170_9BACT</name>
<proteinExistence type="predicted"/>
<comment type="caution">
    <text evidence="1">The sequence shown here is derived from an EMBL/GenBank/DDBJ whole genome shotgun (WGS) entry which is preliminary data.</text>
</comment>
<protein>
    <recommendedName>
        <fullName evidence="3">DUF922 domain-containing protein</fullName>
    </recommendedName>
</protein>
<evidence type="ECO:0008006" key="3">
    <source>
        <dbReference type="Google" id="ProtNLM"/>
    </source>
</evidence>
<dbReference type="EMBL" id="JABKAV010000002">
    <property type="protein sequence ID" value="NVO83547.1"/>
    <property type="molecule type" value="Genomic_DNA"/>
</dbReference>
<evidence type="ECO:0000313" key="2">
    <source>
        <dbReference type="Proteomes" id="UP000626554"/>
    </source>
</evidence>
<sequence length="117" mass="13442">MDLATTACHQSRALLLRLTDLTAYEREIVWQPNRRLRVADFKGSVANRPSQAATSNNIRYRYPGLGLNKAHFTIETYFSCPDFYFKPSATDSRVLAHEQVHFGITELYARCFVRQLG</sequence>
<reference evidence="1 2" key="1">
    <citation type="submission" date="2020-05" db="EMBL/GenBank/DDBJ databases">
        <title>Hymenobacter terrestris sp. nov. and Hymenobacter lapidiphilus sp. nov., isolated from regoliths in Antarctica.</title>
        <authorList>
            <person name="Sedlacek I."/>
            <person name="Pantucek R."/>
            <person name="Zeman M."/>
            <person name="Holochova P."/>
            <person name="Kralova S."/>
            <person name="Stankova E."/>
            <person name="Sedo O."/>
            <person name="Micenkova L."/>
            <person name="Svec P."/>
            <person name="Gupta V."/>
            <person name="Sood U."/>
            <person name="Korpole U.S."/>
            <person name="Lal R."/>
        </authorList>
    </citation>
    <scope>NUCLEOTIDE SEQUENCE [LARGE SCALE GENOMIC DNA]</scope>
    <source>
        <strain evidence="1 2">P5252</strain>
    </source>
</reference>
<dbReference type="RefSeq" id="WP_176897314.1">
    <property type="nucleotide sequence ID" value="NZ_JABKAV010000002.1"/>
</dbReference>
<keyword evidence="2" id="KW-1185">Reference proteome</keyword>
<organism evidence="1 2">
    <name type="scientific">Hymenobacter terrestris</name>
    <dbReference type="NCBI Taxonomy" id="2748310"/>
    <lineage>
        <taxon>Bacteria</taxon>
        <taxon>Pseudomonadati</taxon>
        <taxon>Bacteroidota</taxon>
        <taxon>Cytophagia</taxon>
        <taxon>Cytophagales</taxon>
        <taxon>Hymenobacteraceae</taxon>
        <taxon>Hymenobacter</taxon>
    </lineage>
</organism>
<accession>A0ABX2Q170</accession>